<dbReference type="GO" id="GO:0008999">
    <property type="term" value="F:protein-N-terminal-alanine acetyltransferase activity"/>
    <property type="evidence" value="ECO:0007669"/>
    <property type="project" value="TreeGrafter"/>
</dbReference>
<dbReference type="Proteomes" id="UP000622860">
    <property type="component" value="Unassembled WGS sequence"/>
</dbReference>
<dbReference type="AlphaFoldDB" id="A0A917HF76"/>
<gene>
    <name evidence="2" type="ORF">GCM10011398_21950</name>
</gene>
<dbReference type="Pfam" id="PF13302">
    <property type="entry name" value="Acetyltransf_3"/>
    <property type="match status" value="1"/>
</dbReference>
<dbReference type="GO" id="GO:0005737">
    <property type="term" value="C:cytoplasm"/>
    <property type="evidence" value="ECO:0007669"/>
    <property type="project" value="TreeGrafter"/>
</dbReference>
<dbReference type="SUPFAM" id="SSF55729">
    <property type="entry name" value="Acyl-CoA N-acyltransferases (Nat)"/>
    <property type="match status" value="1"/>
</dbReference>
<sequence>MFIHEVDDDIALKLLDENDGETLFQLTDNSRDYLREWLPWVDGTKTADDSKEFIRHILKMYTEQKGLTAGILFNGQLIGTAGFNTLDWSNNIGTIGYWMDQGFQGNGIMTRVVRALIDYAFQELKLNRIEIRAAFENRKSRAIPERLGFTQEGKVRQAEWLYDHYVDLVIYGMLACEWEQN</sequence>
<keyword evidence="3" id="KW-1185">Reference proteome</keyword>
<evidence type="ECO:0000259" key="1">
    <source>
        <dbReference type="PROSITE" id="PS51186"/>
    </source>
</evidence>
<dbReference type="EMBL" id="BMFR01000008">
    <property type="protein sequence ID" value="GGG76582.1"/>
    <property type="molecule type" value="Genomic_DNA"/>
</dbReference>
<dbReference type="RefSeq" id="WP_188455444.1">
    <property type="nucleotide sequence ID" value="NZ_BMFR01000008.1"/>
</dbReference>
<protein>
    <submittedName>
        <fullName evidence="2">Ribosomal-protein-serine acetyltransferase</fullName>
    </submittedName>
</protein>
<reference evidence="2" key="2">
    <citation type="submission" date="2020-09" db="EMBL/GenBank/DDBJ databases">
        <authorList>
            <person name="Sun Q."/>
            <person name="Zhou Y."/>
        </authorList>
    </citation>
    <scope>NUCLEOTIDE SEQUENCE</scope>
    <source>
        <strain evidence="2">CGMCC 1.12754</strain>
    </source>
</reference>
<evidence type="ECO:0000313" key="2">
    <source>
        <dbReference type="EMBL" id="GGG76582.1"/>
    </source>
</evidence>
<proteinExistence type="predicted"/>
<dbReference type="PANTHER" id="PTHR43441">
    <property type="entry name" value="RIBOSOMAL-PROTEIN-SERINE ACETYLTRANSFERASE"/>
    <property type="match status" value="1"/>
</dbReference>
<dbReference type="GO" id="GO:1990189">
    <property type="term" value="F:protein N-terminal-serine acetyltransferase activity"/>
    <property type="evidence" value="ECO:0007669"/>
    <property type="project" value="TreeGrafter"/>
</dbReference>
<dbReference type="InterPro" id="IPR000182">
    <property type="entry name" value="GNAT_dom"/>
</dbReference>
<accession>A0A917HF76</accession>
<feature type="domain" description="N-acetyltransferase" evidence="1">
    <location>
        <begin position="21"/>
        <end position="167"/>
    </location>
</feature>
<evidence type="ECO:0000313" key="3">
    <source>
        <dbReference type="Proteomes" id="UP000622860"/>
    </source>
</evidence>
<comment type="caution">
    <text evidence="2">The sequence shown here is derived from an EMBL/GenBank/DDBJ whole genome shotgun (WGS) entry which is preliminary data.</text>
</comment>
<dbReference type="PANTHER" id="PTHR43441:SF12">
    <property type="entry name" value="RIBOSOMAL N-ACETYLTRANSFERASE YDAF-RELATED"/>
    <property type="match status" value="1"/>
</dbReference>
<dbReference type="PROSITE" id="PS51186">
    <property type="entry name" value="GNAT"/>
    <property type="match status" value="1"/>
</dbReference>
<dbReference type="InterPro" id="IPR051908">
    <property type="entry name" value="Ribosomal_N-acetyltransferase"/>
</dbReference>
<dbReference type="CDD" id="cd04301">
    <property type="entry name" value="NAT_SF"/>
    <property type="match status" value="1"/>
</dbReference>
<reference evidence="2" key="1">
    <citation type="journal article" date="2014" name="Int. J. Syst. Evol. Microbiol.">
        <title>Complete genome sequence of Corynebacterium casei LMG S-19264T (=DSM 44701T), isolated from a smear-ripened cheese.</title>
        <authorList>
            <consortium name="US DOE Joint Genome Institute (JGI-PGF)"/>
            <person name="Walter F."/>
            <person name="Albersmeier A."/>
            <person name="Kalinowski J."/>
            <person name="Ruckert C."/>
        </authorList>
    </citation>
    <scope>NUCLEOTIDE SEQUENCE</scope>
    <source>
        <strain evidence="2">CGMCC 1.12754</strain>
    </source>
</reference>
<dbReference type="InterPro" id="IPR016181">
    <property type="entry name" value="Acyl_CoA_acyltransferase"/>
</dbReference>
<organism evidence="2 3">
    <name type="scientific">Virgibacillus oceani</name>
    <dbReference type="NCBI Taxonomy" id="1479511"/>
    <lineage>
        <taxon>Bacteria</taxon>
        <taxon>Bacillati</taxon>
        <taxon>Bacillota</taxon>
        <taxon>Bacilli</taxon>
        <taxon>Bacillales</taxon>
        <taxon>Bacillaceae</taxon>
        <taxon>Virgibacillus</taxon>
    </lineage>
</organism>
<name>A0A917HF76_9BACI</name>
<dbReference type="Gene3D" id="3.40.630.30">
    <property type="match status" value="1"/>
</dbReference>